<proteinExistence type="predicted"/>
<dbReference type="Proteomes" id="UP000242474">
    <property type="component" value="Unassembled WGS sequence"/>
</dbReference>
<evidence type="ECO:0000313" key="1">
    <source>
        <dbReference type="EMBL" id="PIA18629.1"/>
    </source>
</evidence>
<gene>
    <name evidence="1" type="ORF">COEREDRAFT_91037</name>
</gene>
<accession>A0A2G5BHZ3</accession>
<evidence type="ECO:0000313" key="2">
    <source>
        <dbReference type="Proteomes" id="UP000242474"/>
    </source>
</evidence>
<dbReference type="EMBL" id="KZ303489">
    <property type="protein sequence ID" value="PIA18629.1"/>
    <property type="molecule type" value="Genomic_DNA"/>
</dbReference>
<sequence length="54" mass="5734">MDFELLQQDNGGTQCGLLGLSNGLKKQSNAMEKGFAGILLQHGTKTAEQGERLG</sequence>
<name>A0A2G5BHZ3_COERN</name>
<organism evidence="1 2">
    <name type="scientific">Coemansia reversa (strain ATCC 12441 / NRRL 1564)</name>
    <dbReference type="NCBI Taxonomy" id="763665"/>
    <lineage>
        <taxon>Eukaryota</taxon>
        <taxon>Fungi</taxon>
        <taxon>Fungi incertae sedis</taxon>
        <taxon>Zoopagomycota</taxon>
        <taxon>Kickxellomycotina</taxon>
        <taxon>Kickxellomycetes</taxon>
        <taxon>Kickxellales</taxon>
        <taxon>Kickxellaceae</taxon>
        <taxon>Coemansia</taxon>
    </lineage>
</organism>
<protein>
    <submittedName>
        <fullName evidence="1">Uncharacterized protein</fullName>
    </submittedName>
</protein>
<dbReference type="AlphaFoldDB" id="A0A2G5BHZ3"/>
<keyword evidence="2" id="KW-1185">Reference proteome</keyword>
<reference evidence="1 2" key="1">
    <citation type="journal article" date="2015" name="Genome Biol. Evol.">
        <title>Phylogenomic analyses indicate that early fungi evolved digesting cell walls of algal ancestors of land plants.</title>
        <authorList>
            <person name="Chang Y."/>
            <person name="Wang S."/>
            <person name="Sekimoto S."/>
            <person name="Aerts A.L."/>
            <person name="Choi C."/>
            <person name="Clum A."/>
            <person name="LaButti K.M."/>
            <person name="Lindquist E.A."/>
            <person name="Yee Ngan C."/>
            <person name="Ohm R.A."/>
            <person name="Salamov A.A."/>
            <person name="Grigoriev I.V."/>
            <person name="Spatafora J.W."/>
            <person name="Berbee M.L."/>
        </authorList>
    </citation>
    <scope>NUCLEOTIDE SEQUENCE [LARGE SCALE GENOMIC DNA]</scope>
    <source>
        <strain evidence="1 2">NRRL 1564</strain>
    </source>
</reference>